<dbReference type="Proteomes" id="UP000503088">
    <property type="component" value="Chromosome"/>
</dbReference>
<feature type="domain" description="GH18" evidence="4">
    <location>
        <begin position="65"/>
        <end position="387"/>
    </location>
</feature>
<dbReference type="CDD" id="cd02874">
    <property type="entry name" value="GH18_CFLE_spore_hydrolase"/>
    <property type="match status" value="1"/>
</dbReference>
<dbReference type="EMBL" id="CP048104">
    <property type="protein sequence ID" value="QKG85080.1"/>
    <property type="molecule type" value="Genomic_DNA"/>
</dbReference>
<dbReference type="InterPro" id="IPR011583">
    <property type="entry name" value="Chitinase_II/V-like_cat"/>
</dbReference>
<name>A0A7D3Y192_9BACL</name>
<evidence type="ECO:0000313" key="5">
    <source>
        <dbReference type="EMBL" id="QKG85080.1"/>
    </source>
</evidence>
<dbReference type="Gene3D" id="3.20.20.80">
    <property type="entry name" value="Glycosidases"/>
    <property type="match status" value="1"/>
</dbReference>
<feature type="compositionally biased region" description="Polar residues" evidence="3">
    <location>
        <begin position="31"/>
        <end position="41"/>
    </location>
</feature>
<sequence>MNKLISLTLISFLLFTGCGGMNENQGKEKNNPSPQQSNSAHPPQVEKVRSGDRMVRETPDRQQQIETLGFIEPTDPKKAARDIREVGDRLTYVSFFSYQVKPDGGLIPLKDESTLNVARKQGAVPMLVITNFAEGNFQPDIAHRIFTDSTAKKRLIQNVIRVMKQKGYPALNIDFEHIREQDRQLYHAFLETILPAVKKEGFTVSTALAPKTSDQQAGPWHGAHDYAFHGKIADFVILMTYEWGWTGGPPMAVSPLPQVRKVLDYAVSKIPREKIMLGAPLYGYDWILPYRKGGPPAKRLAPQEAADLARKMGVEIRYNNRDQAPYFFYQDPQGKKHVVWFENAQSAQARFNLVKEYRIRGIGYWVLGEAFPDQWILLQDNFKIKKY</sequence>
<feature type="region of interest" description="Disordered" evidence="3">
    <location>
        <begin position="23"/>
        <end position="61"/>
    </location>
</feature>
<dbReference type="AlphaFoldDB" id="A0A7D3Y192"/>
<dbReference type="KEGG" id="kpul:GXN76_11785"/>
<keyword evidence="1" id="KW-0378">Hydrolase</keyword>
<dbReference type="GO" id="GO:0012505">
    <property type="term" value="C:endomembrane system"/>
    <property type="evidence" value="ECO:0007669"/>
    <property type="project" value="TreeGrafter"/>
</dbReference>
<dbReference type="GO" id="GO:0016798">
    <property type="term" value="F:hydrolase activity, acting on glycosyl bonds"/>
    <property type="evidence" value="ECO:0007669"/>
    <property type="project" value="UniProtKB-KW"/>
</dbReference>
<organism evidence="5 6">
    <name type="scientific">Kroppenstedtia pulmonis</name>
    <dbReference type="NCBI Taxonomy" id="1380685"/>
    <lineage>
        <taxon>Bacteria</taxon>
        <taxon>Bacillati</taxon>
        <taxon>Bacillota</taxon>
        <taxon>Bacilli</taxon>
        <taxon>Bacillales</taxon>
        <taxon>Thermoactinomycetaceae</taxon>
        <taxon>Kroppenstedtia</taxon>
    </lineage>
</organism>
<dbReference type="PANTHER" id="PTHR46066">
    <property type="entry name" value="CHITINASE DOMAIN-CONTAINING PROTEIN 1 FAMILY MEMBER"/>
    <property type="match status" value="1"/>
</dbReference>
<protein>
    <submittedName>
        <fullName evidence="5">Spore gernimation protein</fullName>
    </submittedName>
</protein>
<dbReference type="PANTHER" id="PTHR46066:SF2">
    <property type="entry name" value="CHITINASE DOMAIN-CONTAINING PROTEIN 1"/>
    <property type="match status" value="1"/>
</dbReference>
<dbReference type="InterPro" id="IPR041704">
    <property type="entry name" value="CFLE_GH18"/>
</dbReference>
<proteinExistence type="predicted"/>
<accession>A0A7D3Y192</accession>
<keyword evidence="2" id="KW-0326">Glycosidase</keyword>
<dbReference type="GO" id="GO:0070492">
    <property type="term" value="F:oligosaccharide binding"/>
    <property type="evidence" value="ECO:0007669"/>
    <property type="project" value="TreeGrafter"/>
</dbReference>
<evidence type="ECO:0000256" key="3">
    <source>
        <dbReference type="SAM" id="MobiDB-lite"/>
    </source>
</evidence>
<dbReference type="PROSITE" id="PS51910">
    <property type="entry name" value="GH18_2"/>
    <property type="match status" value="1"/>
</dbReference>
<dbReference type="InterPro" id="IPR029070">
    <property type="entry name" value="Chitinase_insertion_sf"/>
</dbReference>
<evidence type="ECO:0000259" key="4">
    <source>
        <dbReference type="PROSITE" id="PS51910"/>
    </source>
</evidence>
<dbReference type="GO" id="GO:0005975">
    <property type="term" value="P:carbohydrate metabolic process"/>
    <property type="evidence" value="ECO:0007669"/>
    <property type="project" value="InterPro"/>
</dbReference>
<dbReference type="SMART" id="SM00636">
    <property type="entry name" value="Glyco_18"/>
    <property type="match status" value="1"/>
</dbReference>
<dbReference type="GO" id="GO:0008061">
    <property type="term" value="F:chitin binding"/>
    <property type="evidence" value="ECO:0007669"/>
    <property type="project" value="InterPro"/>
</dbReference>
<evidence type="ECO:0000256" key="2">
    <source>
        <dbReference type="ARBA" id="ARBA00023295"/>
    </source>
</evidence>
<evidence type="ECO:0000256" key="1">
    <source>
        <dbReference type="ARBA" id="ARBA00022801"/>
    </source>
</evidence>
<reference evidence="5 6" key="1">
    <citation type="submission" date="2020-01" db="EMBL/GenBank/DDBJ databases">
        <authorList>
            <person name="Gulvik C.A."/>
            <person name="Batra D.G."/>
        </authorList>
    </citation>
    <scope>NUCLEOTIDE SEQUENCE [LARGE SCALE GENOMIC DNA]</scope>
    <source>
        <strain evidence="5 6">W9323</strain>
    </source>
</reference>
<dbReference type="InterPro" id="IPR001223">
    <property type="entry name" value="Glyco_hydro18_cat"/>
</dbReference>
<dbReference type="PROSITE" id="PS51257">
    <property type="entry name" value="PROKAR_LIPOPROTEIN"/>
    <property type="match status" value="1"/>
</dbReference>
<dbReference type="SUPFAM" id="SSF51445">
    <property type="entry name" value="(Trans)glycosidases"/>
    <property type="match status" value="1"/>
</dbReference>
<feature type="compositionally biased region" description="Basic and acidic residues" evidence="3">
    <location>
        <begin position="44"/>
        <end position="60"/>
    </location>
</feature>
<dbReference type="Gene3D" id="3.10.50.10">
    <property type="match status" value="1"/>
</dbReference>
<dbReference type="RefSeq" id="WP_173223392.1">
    <property type="nucleotide sequence ID" value="NZ_CP048104.1"/>
</dbReference>
<keyword evidence="6" id="KW-1185">Reference proteome</keyword>
<evidence type="ECO:0000313" key="6">
    <source>
        <dbReference type="Proteomes" id="UP000503088"/>
    </source>
</evidence>
<dbReference type="InterPro" id="IPR017853">
    <property type="entry name" value="GH"/>
</dbReference>
<dbReference type="Pfam" id="PF00704">
    <property type="entry name" value="Glyco_hydro_18"/>
    <property type="match status" value="1"/>
</dbReference>
<gene>
    <name evidence="5" type="ORF">GXN76_11785</name>
</gene>